<reference evidence="2" key="1">
    <citation type="submission" date="2018-06" db="EMBL/GenBank/DDBJ databases">
        <authorList>
            <person name="Helene L.C."/>
            <person name="Dall'Agnol R."/>
            <person name="Delamuta J.R."/>
            <person name="Hungria M."/>
        </authorList>
    </citation>
    <scope>NUCLEOTIDE SEQUENCE [LARGE SCALE GENOMIC DNA]</scope>
    <source>
        <strain evidence="2">CNPSo 3140</strain>
    </source>
</reference>
<organism evidence="1 2">
    <name type="scientific">Mesorhizobium atlanticum</name>
    <dbReference type="NCBI Taxonomy" id="2233532"/>
    <lineage>
        <taxon>Bacteria</taxon>
        <taxon>Pseudomonadati</taxon>
        <taxon>Pseudomonadota</taxon>
        <taxon>Alphaproteobacteria</taxon>
        <taxon>Hyphomicrobiales</taxon>
        <taxon>Phyllobacteriaceae</taxon>
        <taxon>Mesorhizobium</taxon>
    </lineage>
</organism>
<dbReference type="Proteomes" id="UP000251956">
    <property type="component" value="Unassembled WGS sequence"/>
</dbReference>
<sequence length="70" mass="7533">MAIGAPLFCATFKGLTTKYRGAGTAHSRPELKAMPDLRACPETSVFKDLKTSFALMRTAISSHQGRSQCA</sequence>
<evidence type="ECO:0000313" key="1">
    <source>
        <dbReference type="EMBL" id="RAZ71748.1"/>
    </source>
</evidence>
<comment type="caution">
    <text evidence="1">The sequence shown here is derived from an EMBL/GenBank/DDBJ whole genome shotgun (WGS) entry which is preliminary data.</text>
</comment>
<accession>A0A330GH87</accession>
<name>A0A330GH87_9HYPH</name>
<protein>
    <submittedName>
        <fullName evidence="1">Uncharacterized protein</fullName>
    </submittedName>
</protein>
<gene>
    <name evidence="1" type="ORF">DPM35_29690</name>
</gene>
<dbReference type="AlphaFoldDB" id="A0A330GH87"/>
<keyword evidence="2" id="KW-1185">Reference proteome</keyword>
<evidence type="ECO:0000313" key="2">
    <source>
        <dbReference type="Proteomes" id="UP000251956"/>
    </source>
</evidence>
<proteinExistence type="predicted"/>
<dbReference type="EMBL" id="QMBQ01000012">
    <property type="protein sequence ID" value="RAZ71748.1"/>
    <property type="molecule type" value="Genomic_DNA"/>
</dbReference>
<reference evidence="1 2" key="2">
    <citation type="submission" date="2018-07" db="EMBL/GenBank/DDBJ databases">
        <title>Diversity of Mesorhizobium strains in Brazil.</title>
        <authorList>
            <person name="Helene L.C.F."/>
            <person name="Dall'Agnol R."/>
            <person name="Delamuta J.R.M."/>
            <person name="Hungria M."/>
        </authorList>
    </citation>
    <scope>NUCLEOTIDE SEQUENCE [LARGE SCALE GENOMIC DNA]</scope>
    <source>
        <strain evidence="1 2">CNPSo 3140</strain>
    </source>
</reference>